<evidence type="ECO:0000313" key="3">
    <source>
        <dbReference type="Proteomes" id="UP001147752"/>
    </source>
</evidence>
<evidence type="ECO:0000313" key="2">
    <source>
        <dbReference type="EMBL" id="KAJ5385436.1"/>
    </source>
</evidence>
<feature type="region of interest" description="Disordered" evidence="1">
    <location>
        <begin position="177"/>
        <end position="197"/>
    </location>
</feature>
<dbReference type="GeneID" id="81460260"/>
<proteinExistence type="predicted"/>
<name>A0A9W9VLT5_9EURO</name>
<keyword evidence="3" id="KW-1185">Reference proteome</keyword>
<reference evidence="2" key="2">
    <citation type="journal article" date="2023" name="IMA Fungus">
        <title>Comparative genomic study of the Penicillium genus elucidates a diverse pangenome and 15 lateral gene transfer events.</title>
        <authorList>
            <person name="Petersen C."/>
            <person name="Sorensen T."/>
            <person name="Nielsen M.R."/>
            <person name="Sondergaard T.E."/>
            <person name="Sorensen J.L."/>
            <person name="Fitzpatrick D.A."/>
            <person name="Frisvad J.C."/>
            <person name="Nielsen K.L."/>
        </authorList>
    </citation>
    <scope>NUCLEOTIDE SEQUENCE</scope>
    <source>
        <strain evidence="2">IBT 3081</strain>
    </source>
</reference>
<organism evidence="2 3">
    <name type="scientific">Penicillium concentricum</name>
    <dbReference type="NCBI Taxonomy" id="293559"/>
    <lineage>
        <taxon>Eukaryota</taxon>
        <taxon>Fungi</taxon>
        <taxon>Dikarya</taxon>
        <taxon>Ascomycota</taxon>
        <taxon>Pezizomycotina</taxon>
        <taxon>Eurotiomycetes</taxon>
        <taxon>Eurotiomycetidae</taxon>
        <taxon>Eurotiales</taxon>
        <taxon>Aspergillaceae</taxon>
        <taxon>Penicillium</taxon>
    </lineage>
</organism>
<feature type="region of interest" description="Disordered" evidence="1">
    <location>
        <begin position="324"/>
        <end position="377"/>
    </location>
</feature>
<evidence type="ECO:0000256" key="1">
    <source>
        <dbReference type="SAM" id="MobiDB-lite"/>
    </source>
</evidence>
<dbReference type="RefSeq" id="XP_056585212.1">
    <property type="nucleotide sequence ID" value="XM_056721077.1"/>
</dbReference>
<comment type="caution">
    <text evidence="2">The sequence shown here is derived from an EMBL/GenBank/DDBJ whole genome shotgun (WGS) entry which is preliminary data.</text>
</comment>
<sequence>MPRTSALCRPFSYEPEILYDYRWAKGMRFSAARIAGALNLSSTQEIDALWYDNAETRRIVTIWSDFVKKEQVVVDFEKLWRRATMFMDAMTAPVPPQIGVQNVTQSIFHLVFASWCITQLMRVVPTLFPRSNLDTIPPKLDAYDFLHARCIILRGRNVRKSQARYTMPPRAAMPVKWHREPSTDRLNIPSPVSANRIEEPPTALTSTTALEPEHALPVTSGGDKIGSPKEGAISDYTGTREMLYQFAGKLCEQFQQVQLSVESDEAQKDGNGSTQFAGIDGLIEQYTKIIGGRCIGETIAKNQPLGQLASHCAQMSNQIAGETGRVEEAGPGGDIGPGVKHSGKHSQAAPRTQISWRNNGVSKNRTRPSRVHNTGSNERIQAAFNSELAGTSNSPDQLDAVNSSNVIELDSIIEIDLTED</sequence>
<dbReference type="OrthoDB" id="4356385at2759"/>
<feature type="compositionally biased region" description="Polar residues" evidence="1">
    <location>
        <begin position="349"/>
        <end position="363"/>
    </location>
</feature>
<reference evidence="2" key="1">
    <citation type="submission" date="2022-12" db="EMBL/GenBank/DDBJ databases">
        <authorList>
            <person name="Petersen C."/>
        </authorList>
    </citation>
    <scope>NUCLEOTIDE SEQUENCE</scope>
    <source>
        <strain evidence="2">IBT 3081</strain>
    </source>
</reference>
<dbReference type="EMBL" id="JAPZBT010000001">
    <property type="protein sequence ID" value="KAJ5385436.1"/>
    <property type="molecule type" value="Genomic_DNA"/>
</dbReference>
<dbReference type="Proteomes" id="UP001147752">
    <property type="component" value="Unassembled WGS sequence"/>
</dbReference>
<gene>
    <name evidence="2" type="ORF">N7517_003347</name>
</gene>
<protein>
    <submittedName>
        <fullName evidence="2">Uncharacterized protein</fullName>
    </submittedName>
</protein>
<dbReference type="AlphaFoldDB" id="A0A9W9VLT5"/>
<accession>A0A9W9VLT5</accession>